<comment type="caution">
    <text evidence="2">The sequence shown here is derived from an EMBL/GenBank/DDBJ whole genome shotgun (WGS) entry which is preliminary data.</text>
</comment>
<sequence>MPITTLASVEVRPSLEQRVALAAELEAQRYAATLAAAATNVAHSVIVNLPALQVRPSAADLQALASETAQVHCADECRAPVPRDPVPTGNPAQHGQCDPALRQHRRAAAPGRAARLRTGRQAAQARRAGLPRVLAPAGAPGPGHRAGADRAQAAVRPEYPGKRAL</sequence>
<gene>
    <name evidence="2" type="ORF">G6F50_015147</name>
</gene>
<feature type="compositionally biased region" description="Low complexity" evidence="1">
    <location>
        <begin position="119"/>
        <end position="151"/>
    </location>
</feature>
<dbReference type="EMBL" id="JAANIU010008009">
    <property type="protein sequence ID" value="KAG1536128.1"/>
    <property type="molecule type" value="Genomic_DNA"/>
</dbReference>
<feature type="region of interest" description="Disordered" evidence="1">
    <location>
        <begin position="103"/>
        <end position="165"/>
    </location>
</feature>
<evidence type="ECO:0000313" key="3">
    <source>
        <dbReference type="Proteomes" id="UP000740926"/>
    </source>
</evidence>
<evidence type="ECO:0000313" key="2">
    <source>
        <dbReference type="EMBL" id="KAG1536128.1"/>
    </source>
</evidence>
<protein>
    <submittedName>
        <fullName evidence="2">Uncharacterized protein</fullName>
    </submittedName>
</protein>
<organism evidence="2 3">
    <name type="scientific">Rhizopus delemar</name>
    <dbReference type="NCBI Taxonomy" id="936053"/>
    <lineage>
        <taxon>Eukaryota</taxon>
        <taxon>Fungi</taxon>
        <taxon>Fungi incertae sedis</taxon>
        <taxon>Mucoromycota</taxon>
        <taxon>Mucoromycotina</taxon>
        <taxon>Mucoromycetes</taxon>
        <taxon>Mucorales</taxon>
        <taxon>Mucorineae</taxon>
        <taxon>Rhizopodaceae</taxon>
        <taxon>Rhizopus</taxon>
    </lineage>
</organism>
<dbReference type="AlphaFoldDB" id="A0A9P6XZY4"/>
<keyword evidence="3" id="KW-1185">Reference proteome</keyword>
<evidence type="ECO:0000256" key="1">
    <source>
        <dbReference type="SAM" id="MobiDB-lite"/>
    </source>
</evidence>
<accession>A0A9P6XZY4</accession>
<name>A0A9P6XZY4_9FUNG</name>
<dbReference type="Proteomes" id="UP000740926">
    <property type="component" value="Unassembled WGS sequence"/>
</dbReference>
<proteinExistence type="predicted"/>
<reference evidence="2 3" key="1">
    <citation type="journal article" date="2020" name="Microb. Genom.">
        <title>Genetic diversity of clinical and environmental Mucorales isolates obtained from an investigation of mucormycosis cases among solid organ transplant recipients.</title>
        <authorList>
            <person name="Nguyen M.H."/>
            <person name="Kaul D."/>
            <person name="Muto C."/>
            <person name="Cheng S.J."/>
            <person name="Richter R.A."/>
            <person name="Bruno V.M."/>
            <person name="Liu G."/>
            <person name="Beyhan S."/>
            <person name="Sundermann A.J."/>
            <person name="Mounaud S."/>
            <person name="Pasculle A.W."/>
            <person name="Nierman W.C."/>
            <person name="Driscoll E."/>
            <person name="Cumbie R."/>
            <person name="Clancy C.J."/>
            <person name="Dupont C.L."/>
        </authorList>
    </citation>
    <scope>NUCLEOTIDE SEQUENCE [LARGE SCALE GENOMIC DNA]</scope>
    <source>
        <strain evidence="2 3">GL24</strain>
    </source>
</reference>